<evidence type="ECO:0000256" key="1">
    <source>
        <dbReference type="ARBA" id="ARBA00006252"/>
    </source>
</evidence>
<accession>D3F3N0</accession>
<dbReference type="InterPro" id="IPR029039">
    <property type="entry name" value="Flavoprotein-like_sf"/>
</dbReference>
<organism evidence="4 5">
    <name type="scientific">Conexibacter woesei (strain DSM 14684 / CCUG 47730 / CIP 108061 / JCM 11494 / NBRC 100937 / ID131577)</name>
    <dbReference type="NCBI Taxonomy" id="469383"/>
    <lineage>
        <taxon>Bacteria</taxon>
        <taxon>Bacillati</taxon>
        <taxon>Actinomycetota</taxon>
        <taxon>Thermoleophilia</taxon>
        <taxon>Solirubrobacterales</taxon>
        <taxon>Conexibacteraceae</taxon>
        <taxon>Conexibacter</taxon>
    </lineage>
</organism>
<dbReference type="Pfam" id="PF02525">
    <property type="entry name" value="Flavodoxin_2"/>
    <property type="match status" value="1"/>
</dbReference>
<dbReference type="PANTHER" id="PTHR10204">
    <property type="entry name" value="NAD P H OXIDOREDUCTASE-RELATED"/>
    <property type="match status" value="1"/>
</dbReference>
<reference evidence="4 5" key="1">
    <citation type="journal article" date="2010" name="Stand. Genomic Sci.">
        <title>Complete genome sequence of Conexibacter woesei type strain (ID131577).</title>
        <authorList>
            <person name="Pukall R."/>
            <person name="Lapidus A."/>
            <person name="Glavina Del Rio T."/>
            <person name="Copeland A."/>
            <person name="Tice H."/>
            <person name="Cheng J.-F."/>
            <person name="Lucas S."/>
            <person name="Chen F."/>
            <person name="Nolan M."/>
            <person name="Bruce D."/>
            <person name="Goodwin L."/>
            <person name="Pitluck S."/>
            <person name="Mavromatis K."/>
            <person name="Ivanova N."/>
            <person name="Ovchinnikova G."/>
            <person name="Pati A."/>
            <person name="Chen A."/>
            <person name="Palaniappan K."/>
            <person name="Land M."/>
            <person name="Hauser L."/>
            <person name="Chang Y.-J."/>
            <person name="Jeffries C.D."/>
            <person name="Chain P."/>
            <person name="Meincke L."/>
            <person name="Sims D."/>
            <person name="Brettin T."/>
            <person name="Detter J.C."/>
            <person name="Rohde M."/>
            <person name="Goeker M."/>
            <person name="Bristow J."/>
            <person name="Eisen J.A."/>
            <person name="Markowitz V."/>
            <person name="Kyrpides N.C."/>
            <person name="Klenk H.-P."/>
            <person name="Hugenholtz P."/>
        </authorList>
    </citation>
    <scope>NUCLEOTIDE SEQUENCE [LARGE SCALE GENOMIC DNA]</scope>
    <source>
        <strain evidence="5">DSM 14684 / CIP 108061 / JCM 11494 / NBRC 100937 / ID131577</strain>
    </source>
</reference>
<feature type="domain" description="Flavodoxin-like fold" evidence="3">
    <location>
        <begin position="8"/>
        <end position="201"/>
    </location>
</feature>
<evidence type="ECO:0000256" key="2">
    <source>
        <dbReference type="ARBA" id="ARBA00023002"/>
    </source>
</evidence>
<dbReference type="Proteomes" id="UP000008229">
    <property type="component" value="Chromosome"/>
</dbReference>
<evidence type="ECO:0000313" key="4">
    <source>
        <dbReference type="EMBL" id="ADB52395.1"/>
    </source>
</evidence>
<proteinExistence type="inferred from homology"/>
<dbReference type="SUPFAM" id="SSF52218">
    <property type="entry name" value="Flavoproteins"/>
    <property type="match status" value="1"/>
</dbReference>
<dbReference type="RefSeq" id="WP_012935446.1">
    <property type="nucleotide sequence ID" value="NC_013739.1"/>
</dbReference>
<evidence type="ECO:0000259" key="3">
    <source>
        <dbReference type="Pfam" id="PF02525"/>
    </source>
</evidence>
<dbReference type="STRING" id="469383.Cwoe_3978"/>
<dbReference type="AlphaFoldDB" id="D3F3N0"/>
<comment type="similarity">
    <text evidence="1">Belongs to the NAD(P)H dehydrogenase (quinone) family.</text>
</comment>
<dbReference type="GO" id="GO:0003955">
    <property type="term" value="F:NAD(P)H dehydrogenase (quinone) activity"/>
    <property type="evidence" value="ECO:0007669"/>
    <property type="project" value="UniProtKB-EC"/>
</dbReference>
<sequence>MSDVTPRAVVVLAHPEPDASFNAHLARLTARTLVERGYEVETSDLYATGFDPLEAPEHYAVRHDPDCFRPQTEQRHAADAGRAPDDVQAEIDKLDRADLLVLQYPMWWYQPPAILKGWLDRVLTYGGTYTSRMRYDRGRYRGRRALLSVTTGGPQETFAYNGRNGDIDLLLWPMCFSLYFVGYAVLPPFVAFGVESGVLYSDADAVRARLAGHEAALVERLRTIEATEPMAFSGWEDWDEDGRLIPGAPGHTQFMRARP</sequence>
<gene>
    <name evidence="4" type="ordered locus">Cwoe_3978</name>
</gene>
<dbReference type="GO" id="GO:0005829">
    <property type="term" value="C:cytosol"/>
    <property type="evidence" value="ECO:0007669"/>
    <property type="project" value="TreeGrafter"/>
</dbReference>
<dbReference type="EMBL" id="CP001854">
    <property type="protein sequence ID" value="ADB52395.1"/>
    <property type="molecule type" value="Genomic_DNA"/>
</dbReference>
<dbReference type="eggNOG" id="COG2249">
    <property type="taxonomic scope" value="Bacteria"/>
</dbReference>
<dbReference type="PANTHER" id="PTHR10204:SF34">
    <property type="entry name" value="NAD(P)H DEHYDROGENASE [QUINONE] 1 ISOFORM 1"/>
    <property type="match status" value="1"/>
</dbReference>
<dbReference type="InterPro" id="IPR051545">
    <property type="entry name" value="NAD(P)H_dehydrogenase_qn"/>
</dbReference>
<dbReference type="KEGG" id="cwo:Cwoe_3978"/>
<dbReference type="InterPro" id="IPR003680">
    <property type="entry name" value="Flavodoxin_fold"/>
</dbReference>
<keyword evidence="5" id="KW-1185">Reference proteome</keyword>
<dbReference type="Gene3D" id="3.40.50.360">
    <property type="match status" value="1"/>
</dbReference>
<dbReference type="EC" id="1.6.5.2" evidence="4"/>
<keyword evidence="2 4" id="KW-0560">Oxidoreductase</keyword>
<name>D3F3N0_CONWI</name>
<evidence type="ECO:0000313" key="5">
    <source>
        <dbReference type="Proteomes" id="UP000008229"/>
    </source>
</evidence>
<protein>
    <submittedName>
        <fullName evidence="4">NAD(P)H dehydrogenase (Quinone)</fullName>
        <ecNumber evidence="4">1.6.5.2</ecNumber>
    </submittedName>
</protein>
<reference evidence="5" key="2">
    <citation type="submission" date="2010-01" db="EMBL/GenBank/DDBJ databases">
        <title>The complete genome of Conexibacter woesei DSM 14684.</title>
        <authorList>
            <consortium name="US DOE Joint Genome Institute (JGI-PGF)"/>
            <person name="Lucas S."/>
            <person name="Copeland A."/>
            <person name="Lapidus A."/>
            <person name="Glavina del Rio T."/>
            <person name="Dalin E."/>
            <person name="Tice H."/>
            <person name="Bruce D."/>
            <person name="Goodwin L."/>
            <person name="Pitluck S."/>
            <person name="Kyrpides N."/>
            <person name="Mavromatis K."/>
            <person name="Ivanova N."/>
            <person name="Mikhailova N."/>
            <person name="Chertkov O."/>
            <person name="Brettin T."/>
            <person name="Detter J.C."/>
            <person name="Han C."/>
            <person name="Larimer F."/>
            <person name="Land M."/>
            <person name="Hauser L."/>
            <person name="Markowitz V."/>
            <person name="Cheng J.-F."/>
            <person name="Hugenholtz P."/>
            <person name="Woyke T."/>
            <person name="Wu D."/>
            <person name="Pukall R."/>
            <person name="Steenblock K."/>
            <person name="Schneider S."/>
            <person name="Klenk H.-P."/>
            <person name="Eisen J.A."/>
        </authorList>
    </citation>
    <scope>NUCLEOTIDE SEQUENCE [LARGE SCALE GENOMIC DNA]</scope>
    <source>
        <strain evidence="5">DSM 14684 / CIP 108061 / JCM 11494 / NBRC 100937 / ID131577</strain>
    </source>
</reference>
<dbReference type="HOGENOM" id="CLU_058643_2_0_11"/>